<feature type="non-terminal residue" evidence="1">
    <location>
        <position position="88"/>
    </location>
</feature>
<sequence>MADVTTSDFLEIAGLRGKRYVLQDQANIQSGMLFENNDETSIGKHIDDKLINRLQRIPYEQTSSADKTRNIRYYHVDVLVLADPATWE</sequence>
<dbReference type="Proteomes" id="UP001195483">
    <property type="component" value="Unassembled WGS sequence"/>
</dbReference>
<evidence type="ECO:0000313" key="2">
    <source>
        <dbReference type="Proteomes" id="UP001195483"/>
    </source>
</evidence>
<keyword evidence="2" id="KW-1185">Reference proteome</keyword>
<name>A0AAE0W3U7_9BIVA</name>
<reference evidence="1" key="1">
    <citation type="journal article" date="2021" name="Genome Biol. Evol.">
        <title>A High-Quality Reference Genome for a Parasitic Bivalve with Doubly Uniparental Inheritance (Bivalvia: Unionida).</title>
        <authorList>
            <person name="Smith C.H."/>
        </authorList>
    </citation>
    <scope>NUCLEOTIDE SEQUENCE</scope>
    <source>
        <strain evidence="1">CHS0354</strain>
    </source>
</reference>
<dbReference type="EMBL" id="JAEAOA010000590">
    <property type="protein sequence ID" value="KAK3600074.1"/>
    <property type="molecule type" value="Genomic_DNA"/>
</dbReference>
<gene>
    <name evidence="1" type="ORF">CHS0354_009112</name>
</gene>
<evidence type="ECO:0000313" key="1">
    <source>
        <dbReference type="EMBL" id="KAK3600074.1"/>
    </source>
</evidence>
<organism evidence="1 2">
    <name type="scientific">Potamilus streckersoni</name>
    <dbReference type="NCBI Taxonomy" id="2493646"/>
    <lineage>
        <taxon>Eukaryota</taxon>
        <taxon>Metazoa</taxon>
        <taxon>Spiralia</taxon>
        <taxon>Lophotrochozoa</taxon>
        <taxon>Mollusca</taxon>
        <taxon>Bivalvia</taxon>
        <taxon>Autobranchia</taxon>
        <taxon>Heteroconchia</taxon>
        <taxon>Palaeoheterodonta</taxon>
        <taxon>Unionida</taxon>
        <taxon>Unionoidea</taxon>
        <taxon>Unionidae</taxon>
        <taxon>Ambleminae</taxon>
        <taxon>Lampsilini</taxon>
        <taxon>Potamilus</taxon>
    </lineage>
</organism>
<protein>
    <submittedName>
        <fullName evidence="1">Uncharacterized protein</fullName>
    </submittedName>
</protein>
<reference evidence="1" key="2">
    <citation type="journal article" date="2021" name="Genome Biol. Evol.">
        <title>Developing a high-quality reference genome for a parasitic bivalve with doubly uniparental inheritance (Bivalvia: Unionida).</title>
        <authorList>
            <person name="Smith C.H."/>
        </authorList>
    </citation>
    <scope>NUCLEOTIDE SEQUENCE</scope>
    <source>
        <strain evidence="1">CHS0354</strain>
        <tissue evidence="1">Mantle</tissue>
    </source>
</reference>
<dbReference type="AlphaFoldDB" id="A0AAE0W3U7"/>
<comment type="caution">
    <text evidence="1">The sequence shown here is derived from an EMBL/GenBank/DDBJ whole genome shotgun (WGS) entry which is preliminary data.</text>
</comment>
<proteinExistence type="predicted"/>
<reference evidence="1" key="3">
    <citation type="submission" date="2023-05" db="EMBL/GenBank/DDBJ databases">
        <authorList>
            <person name="Smith C.H."/>
        </authorList>
    </citation>
    <scope>NUCLEOTIDE SEQUENCE</scope>
    <source>
        <strain evidence="1">CHS0354</strain>
        <tissue evidence="1">Mantle</tissue>
    </source>
</reference>
<accession>A0AAE0W3U7</accession>